<reference evidence="1 2" key="1">
    <citation type="submission" date="2016-01" db="EMBL/GenBank/DDBJ databases">
        <authorList>
            <person name="Oliw E.H."/>
        </authorList>
    </citation>
    <scope>NUCLEOTIDE SEQUENCE [LARGE SCALE GENOMIC DNA]</scope>
    <source>
        <strain evidence="1">LMG 22029</strain>
    </source>
</reference>
<proteinExistence type="predicted"/>
<evidence type="ECO:0000313" key="2">
    <source>
        <dbReference type="Proteomes" id="UP000054893"/>
    </source>
</evidence>
<organism evidence="1 2">
    <name type="scientific">Caballeronia sordidicola</name>
    <name type="common">Burkholderia sordidicola</name>
    <dbReference type="NCBI Taxonomy" id="196367"/>
    <lineage>
        <taxon>Bacteria</taxon>
        <taxon>Pseudomonadati</taxon>
        <taxon>Pseudomonadota</taxon>
        <taxon>Betaproteobacteria</taxon>
        <taxon>Burkholderiales</taxon>
        <taxon>Burkholderiaceae</taxon>
        <taxon>Caballeronia</taxon>
    </lineage>
</organism>
<protein>
    <submittedName>
        <fullName evidence="1">Uncharacterized protein</fullName>
    </submittedName>
</protein>
<dbReference type="Proteomes" id="UP000054893">
    <property type="component" value="Unassembled WGS sequence"/>
</dbReference>
<dbReference type="EMBL" id="FCOC02000001">
    <property type="protein sequence ID" value="SAL09069.1"/>
    <property type="molecule type" value="Genomic_DNA"/>
</dbReference>
<dbReference type="AlphaFoldDB" id="A0A158EPR0"/>
<name>A0A158EPR0_CABSO</name>
<sequence>MTGRRFSFSESNSSPGFIAPYTTQVTLSRAQLSTAQIVAQLLFTPLTHELHDVGRRRTGQEARDVFEVDPTAFGYLVTRASLGAIRDFAGEHVMVLLLSTKVEEISGRLPGKPRLFLEFPKCGVREMFSSLKDPARQSPLRLTTCDQENSLTSATDNGGACLQTELPLISSRCLRCVGMSRDA</sequence>
<gene>
    <name evidence="1" type="ORF">AWB64_00070</name>
</gene>
<accession>A0A158EPR0</accession>
<evidence type="ECO:0000313" key="1">
    <source>
        <dbReference type="EMBL" id="SAL09069.1"/>
    </source>
</evidence>